<evidence type="ECO:0000256" key="4">
    <source>
        <dbReference type="ARBA" id="ARBA00022691"/>
    </source>
</evidence>
<dbReference type="EMBL" id="BARU01014789">
    <property type="protein sequence ID" value="GAH36807.1"/>
    <property type="molecule type" value="Genomic_DNA"/>
</dbReference>
<reference evidence="5" key="1">
    <citation type="journal article" date="2014" name="Front. Microbiol.">
        <title>High frequency of phylogenetically diverse reductive dehalogenase-homologous genes in deep subseafloor sedimentary metagenomes.</title>
        <authorList>
            <person name="Kawai M."/>
            <person name="Futagami T."/>
            <person name="Toyoda A."/>
            <person name="Takaki Y."/>
            <person name="Nishi S."/>
            <person name="Hori S."/>
            <person name="Arai W."/>
            <person name="Tsubouchi T."/>
            <person name="Morono Y."/>
            <person name="Uchiyama I."/>
            <person name="Ito T."/>
            <person name="Fujiyama A."/>
            <person name="Inagaki F."/>
            <person name="Takami H."/>
        </authorList>
    </citation>
    <scope>NUCLEOTIDE SEQUENCE</scope>
    <source>
        <strain evidence="5">Expedition CK06-06</strain>
    </source>
</reference>
<dbReference type="GO" id="GO:0003677">
    <property type="term" value="F:DNA binding"/>
    <property type="evidence" value="ECO:0007669"/>
    <property type="project" value="TreeGrafter"/>
</dbReference>
<dbReference type="Pfam" id="PF00145">
    <property type="entry name" value="DNA_methylase"/>
    <property type="match status" value="2"/>
</dbReference>
<dbReference type="GO" id="GO:0005634">
    <property type="term" value="C:nucleus"/>
    <property type="evidence" value="ECO:0007669"/>
    <property type="project" value="TreeGrafter"/>
</dbReference>
<dbReference type="EC" id="2.1.1.37" evidence="1"/>
<dbReference type="InterPro" id="IPR050390">
    <property type="entry name" value="C5-Methyltransferase"/>
</dbReference>
<evidence type="ECO:0000256" key="1">
    <source>
        <dbReference type="ARBA" id="ARBA00011975"/>
    </source>
</evidence>
<keyword evidence="3" id="KW-0808">Transferase</keyword>
<dbReference type="GO" id="GO:0044027">
    <property type="term" value="P:negative regulation of gene expression via chromosomal CpG island methylation"/>
    <property type="evidence" value="ECO:0007669"/>
    <property type="project" value="TreeGrafter"/>
</dbReference>
<feature type="non-terminal residue" evidence="5">
    <location>
        <position position="1"/>
    </location>
</feature>
<dbReference type="AlphaFoldDB" id="X1EW51"/>
<dbReference type="GO" id="GO:0032259">
    <property type="term" value="P:methylation"/>
    <property type="evidence" value="ECO:0007669"/>
    <property type="project" value="UniProtKB-KW"/>
</dbReference>
<name>X1EW51_9ZZZZ</name>
<organism evidence="5">
    <name type="scientific">marine sediment metagenome</name>
    <dbReference type="NCBI Taxonomy" id="412755"/>
    <lineage>
        <taxon>unclassified sequences</taxon>
        <taxon>metagenomes</taxon>
        <taxon>ecological metagenomes</taxon>
    </lineage>
</organism>
<dbReference type="InterPro" id="IPR029063">
    <property type="entry name" value="SAM-dependent_MTases_sf"/>
</dbReference>
<evidence type="ECO:0000313" key="5">
    <source>
        <dbReference type="EMBL" id="GAH36807.1"/>
    </source>
</evidence>
<dbReference type="Gene3D" id="3.40.50.150">
    <property type="entry name" value="Vaccinia Virus protein VP39"/>
    <property type="match status" value="1"/>
</dbReference>
<dbReference type="Gene3D" id="3.90.120.10">
    <property type="entry name" value="DNA Methylase, subunit A, domain 2"/>
    <property type="match status" value="1"/>
</dbReference>
<evidence type="ECO:0000256" key="3">
    <source>
        <dbReference type="ARBA" id="ARBA00022679"/>
    </source>
</evidence>
<dbReference type="PANTHER" id="PTHR10629">
    <property type="entry name" value="CYTOSINE-SPECIFIC METHYLTRANSFERASE"/>
    <property type="match status" value="1"/>
</dbReference>
<evidence type="ECO:0000256" key="2">
    <source>
        <dbReference type="ARBA" id="ARBA00022603"/>
    </source>
</evidence>
<comment type="caution">
    <text evidence="5">The sequence shown here is derived from an EMBL/GenBank/DDBJ whole genome shotgun (WGS) entry which is preliminary data.</text>
</comment>
<dbReference type="InterPro" id="IPR001525">
    <property type="entry name" value="C5_MeTfrase"/>
</dbReference>
<sequence>IRIYKEYYPTITTSIRLTDKNGKEFTLRQYAKVQDFPNEFKFVGTSNEIKRQIGEAVSPKMSEYIIKKYITGKEYIELFAGCGGFSVGTHKLGKKCLWCNDFNRYSTHSFKLNFPLTFNNHFKLYLLQIQD</sequence>
<gene>
    <name evidence="5" type="ORF">S03H2_25884</name>
</gene>
<protein>
    <recommendedName>
        <fullName evidence="1">DNA (cytosine-5-)-methyltransferase</fullName>
        <ecNumber evidence="1">2.1.1.37</ecNumber>
    </recommendedName>
</protein>
<dbReference type="GO" id="GO:0003886">
    <property type="term" value="F:DNA (cytosine-5-)-methyltransferase activity"/>
    <property type="evidence" value="ECO:0007669"/>
    <property type="project" value="UniProtKB-EC"/>
</dbReference>
<dbReference type="PANTHER" id="PTHR10629:SF52">
    <property type="entry name" value="DNA (CYTOSINE-5)-METHYLTRANSFERASE 1"/>
    <property type="match status" value="1"/>
</dbReference>
<accession>X1EW51</accession>
<keyword evidence="4" id="KW-0949">S-adenosyl-L-methionine</keyword>
<keyword evidence="2" id="KW-0489">Methyltransferase</keyword>
<proteinExistence type="predicted"/>
<dbReference type="SUPFAM" id="SSF53335">
    <property type="entry name" value="S-adenosyl-L-methionine-dependent methyltransferases"/>
    <property type="match status" value="2"/>
</dbReference>